<sequence>MLSPVSSNTNQDLAWLLKGLAQEVPAIRGSVLLSSDGLVKATHGLDRDSSEYLAALASGLFSMARSASDKFDGASEVRQVVTELKSSRLFIAWAGHNSVIAVLAGEDADPGVVGFEMARLIKAVRPFLHTAPRPPATGSGDRTR</sequence>
<dbReference type="Proteomes" id="UP000295157">
    <property type="component" value="Unassembled WGS sequence"/>
</dbReference>
<protein>
    <submittedName>
        <fullName evidence="2">Roadblock/LC7 domain-containing protein</fullName>
    </submittedName>
</protein>
<dbReference type="PANTHER" id="PTHR36222">
    <property type="entry name" value="SERINE PROTEASE INHIBITOR RV3364C"/>
    <property type="match status" value="1"/>
</dbReference>
<evidence type="ECO:0000313" key="2">
    <source>
        <dbReference type="EMBL" id="TDC11392.1"/>
    </source>
</evidence>
<dbReference type="SUPFAM" id="SSF103196">
    <property type="entry name" value="Roadblock/LC7 domain"/>
    <property type="match status" value="1"/>
</dbReference>
<feature type="domain" description="Roadblock/LAMTOR2" evidence="1">
    <location>
        <begin position="14"/>
        <end position="104"/>
    </location>
</feature>
<evidence type="ECO:0000313" key="3">
    <source>
        <dbReference type="Proteomes" id="UP000295157"/>
    </source>
</evidence>
<proteinExistence type="predicted"/>
<dbReference type="SMART" id="SM00960">
    <property type="entry name" value="Robl_LC7"/>
    <property type="match status" value="1"/>
</dbReference>
<reference evidence="2 3" key="1">
    <citation type="submission" date="2019-02" db="EMBL/GenBank/DDBJ databases">
        <title>Draft genome sequences of novel Actinobacteria.</title>
        <authorList>
            <person name="Sahin N."/>
            <person name="Ay H."/>
            <person name="Saygin H."/>
        </authorList>
    </citation>
    <scope>NUCLEOTIDE SEQUENCE [LARGE SCALE GENOMIC DNA]</scope>
    <source>
        <strain evidence="2 3">KC201</strain>
    </source>
</reference>
<dbReference type="EMBL" id="SMJZ01000001">
    <property type="protein sequence ID" value="TDC11392.1"/>
    <property type="molecule type" value="Genomic_DNA"/>
</dbReference>
<keyword evidence="3" id="KW-1185">Reference proteome</keyword>
<gene>
    <name evidence="2" type="ORF">E1267_00100</name>
</gene>
<name>A0A4R4NVK4_9ACTN</name>
<dbReference type="InterPro" id="IPR004942">
    <property type="entry name" value="Roadblock/LAMTOR2_dom"/>
</dbReference>
<comment type="caution">
    <text evidence="2">The sequence shown here is derived from an EMBL/GenBank/DDBJ whole genome shotgun (WGS) entry which is preliminary data.</text>
</comment>
<organism evidence="2 3">
    <name type="scientific">Nonomuraea longispora</name>
    <dbReference type="NCBI Taxonomy" id="1848320"/>
    <lineage>
        <taxon>Bacteria</taxon>
        <taxon>Bacillati</taxon>
        <taxon>Actinomycetota</taxon>
        <taxon>Actinomycetes</taxon>
        <taxon>Streptosporangiales</taxon>
        <taxon>Streptosporangiaceae</taxon>
        <taxon>Nonomuraea</taxon>
    </lineage>
</organism>
<dbReference type="Pfam" id="PF03259">
    <property type="entry name" value="Robl_LC7"/>
    <property type="match status" value="1"/>
</dbReference>
<dbReference type="PANTHER" id="PTHR36222:SF1">
    <property type="entry name" value="SERINE PROTEASE INHIBITOR RV3364C"/>
    <property type="match status" value="1"/>
</dbReference>
<dbReference type="InterPro" id="IPR053141">
    <property type="entry name" value="Mycobact_SerProt_Inhib_Rv3364c"/>
</dbReference>
<accession>A0A4R4NVK4</accession>
<dbReference type="OrthoDB" id="5187023at2"/>
<evidence type="ECO:0000259" key="1">
    <source>
        <dbReference type="SMART" id="SM00960"/>
    </source>
</evidence>
<dbReference type="AlphaFoldDB" id="A0A4R4NVK4"/>
<dbReference type="Gene3D" id="3.30.450.30">
    <property type="entry name" value="Dynein light chain 2a, cytoplasmic"/>
    <property type="match status" value="1"/>
</dbReference>